<accession>A0A8E0QN79</accession>
<organism evidence="2 3">
    <name type="scientific">Aspergillus udagawae</name>
    <dbReference type="NCBI Taxonomy" id="91492"/>
    <lineage>
        <taxon>Eukaryota</taxon>
        <taxon>Fungi</taxon>
        <taxon>Dikarya</taxon>
        <taxon>Ascomycota</taxon>
        <taxon>Pezizomycotina</taxon>
        <taxon>Eurotiomycetes</taxon>
        <taxon>Eurotiomycetidae</taxon>
        <taxon>Eurotiales</taxon>
        <taxon>Aspergillaceae</taxon>
        <taxon>Aspergillus</taxon>
        <taxon>Aspergillus subgen. Fumigati</taxon>
    </lineage>
</organism>
<evidence type="ECO:0000313" key="2">
    <source>
        <dbReference type="EMBL" id="GIC87999.1"/>
    </source>
</evidence>
<feature type="region of interest" description="Disordered" evidence="1">
    <location>
        <begin position="139"/>
        <end position="159"/>
    </location>
</feature>
<evidence type="ECO:0000313" key="3">
    <source>
        <dbReference type="Proteomes" id="UP000036893"/>
    </source>
</evidence>
<reference evidence="2" key="1">
    <citation type="journal article" date="2015" name="Genome Announc.">
        <title>Draft Genome Sequence of the Pathogenic Filamentous Fungus Aspergillus udagawae Strain IFM 46973T.</title>
        <authorList>
            <person name="Kusuya Y."/>
            <person name="Takahashi-Nakaguchi A."/>
            <person name="Takahashi H."/>
            <person name="Yaguchi T."/>
        </authorList>
    </citation>
    <scope>NUCLEOTIDE SEQUENCE</scope>
    <source>
        <strain evidence="2">IFM 46973</strain>
    </source>
</reference>
<sequence length="302" mass="33773">MNRHQSDPTVLTGEYHISDGITSTITRTYTSFKQLQQAANSVLETLEANDCDGNQWILVLGLTKEATERLDNDKECLGVNFRFEWEGATGLIKVIPRAAHESLINDFTAKVASDLQNMGIYWTERRWIGATTYKPVNNKGKGADQAFTPPSRQVTQGQTRGWPTLVVEVGVSESMPKLRSNAKFWFNNSNGQTRIVILISAKRNRVTFEKWMLMPPNAPNPAPPAYVATLRSRPVHRPPLVNQPAANQHLYSAQEVVITPTGMTGAPMILPFRALFDRAPTANETDVTITAQNFREFVQTIF</sequence>
<dbReference type="RefSeq" id="XP_043145265.1">
    <property type="nucleotide sequence ID" value="XM_043289330.1"/>
</dbReference>
<evidence type="ECO:0000256" key="1">
    <source>
        <dbReference type="SAM" id="MobiDB-lite"/>
    </source>
</evidence>
<gene>
    <name evidence="2" type="ORF">Aud_004390</name>
</gene>
<name>A0A8E0QN79_9EURO</name>
<feature type="compositionally biased region" description="Polar residues" evidence="1">
    <location>
        <begin position="148"/>
        <end position="159"/>
    </location>
</feature>
<proteinExistence type="predicted"/>
<protein>
    <submittedName>
        <fullName evidence="2">Uncharacterized protein</fullName>
    </submittedName>
</protein>
<dbReference type="EMBL" id="BBXM02000003">
    <property type="protein sequence ID" value="GIC87999.1"/>
    <property type="molecule type" value="Genomic_DNA"/>
</dbReference>
<reference evidence="2" key="2">
    <citation type="submission" date="2021-01" db="EMBL/GenBank/DDBJ databases">
        <title>Pan-genome distribution and transcriptional activeness of fungal secondary metabolism genes in Aspergillus section Fumigati.</title>
        <authorList>
            <person name="Takahashi H."/>
            <person name="Umemura M."/>
            <person name="Ninomiya A."/>
            <person name="Kusuya Y."/>
            <person name="Urayama S."/>
            <person name="Shimizu M."/>
            <person name="Watanabe A."/>
            <person name="Kamei K."/>
            <person name="Yaguchi T."/>
            <person name="Hagiwara D."/>
        </authorList>
    </citation>
    <scope>NUCLEOTIDE SEQUENCE</scope>
    <source>
        <strain evidence="2">IFM 46973</strain>
    </source>
</reference>
<dbReference type="Proteomes" id="UP000036893">
    <property type="component" value="Unassembled WGS sequence"/>
</dbReference>
<dbReference type="GeneID" id="66991866"/>
<comment type="caution">
    <text evidence="2">The sequence shown here is derived from an EMBL/GenBank/DDBJ whole genome shotgun (WGS) entry which is preliminary data.</text>
</comment>
<dbReference type="AlphaFoldDB" id="A0A8E0QN79"/>